<dbReference type="RefSeq" id="WP_157298077.1">
    <property type="nucleotide sequence ID" value="NZ_BAAAZB010000005.1"/>
</dbReference>
<dbReference type="AlphaFoldDB" id="A0A6N8J5A3"/>
<gene>
    <name evidence="1" type="ORF">GO495_02270</name>
</gene>
<reference evidence="1 2" key="1">
    <citation type="submission" date="2019-12" db="EMBL/GenBank/DDBJ databases">
        <title>The draft genomic sequence of strain Chitinophaga oryziterrae JCM 16595.</title>
        <authorList>
            <person name="Zhang X."/>
        </authorList>
    </citation>
    <scope>NUCLEOTIDE SEQUENCE [LARGE SCALE GENOMIC DNA]</scope>
    <source>
        <strain evidence="1 2">JCM 16595</strain>
    </source>
</reference>
<proteinExistence type="predicted"/>
<dbReference type="OrthoDB" id="679095at2"/>
<evidence type="ECO:0008006" key="3">
    <source>
        <dbReference type="Google" id="ProtNLM"/>
    </source>
</evidence>
<dbReference type="EMBL" id="WRXO01000001">
    <property type="protein sequence ID" value="MVT39399.1"/>
    <property type="molecule type" value="Genomic_DNA"/>
</dbReference>
<keyword evidence="2" id="KW-1185">Reference proteome</keyword>
<dbReference type="Proteomes" id="UP000468388">
    <property type="component" value="Unassembled WGS sequence"/>
</dbReference>
<organism evidence="1 2">
    <name type="scientific">Chitinophaga oryziterrae</name>
    <dbReference type="NCBI Taxonomy" id="1031224"/>
    <lineage>
        <taxon>Bacteria</taxon>
        <taxon>Pseudomonadati</taxon>
        <taxon>Bacteroidota</taxon>
        <taxon>Chitinophagia</taxon>
        <taxon>Chitinophagales</taxon>
        <taxon>Chitinophagaceae</taxon>
        <taxon>Chitinophaga</taxon>
    </lineage>
</organism>
<name>A0A6N8J5A3_9BACT</name>
<evidence type="ECO:0000313" key="1">
    <source>
        <dbReference type="EMBL" id="MVT39399.1"/>
    </source>
</evidence>
<accession>A0A6N8J5A3</accession>
<evidence type="ECO:0000313" key="2">
    <source>
        <dbReference type="Proteomes" id="UP000468388"/>
    </source>
</evidence>
<comment type="caution">
    <text evidence="1">The sequence shown here is derived from an EMBL/GenBank/DDBJ whole genome shotgun (WGS) entry which is preliminary data.</text>
</comment>
<sequence length="110" mass="12773">MWILLITSSVVALYNWICLLRGEVVLLISSDGMKYEGKMMRWNTIVDFETVTYHDSETGNCTYLILKLSNSYLSVNIDISRLNANEEQIREWIKMYTTLPVDKGHHTNPI</sequence>
<protein>
    <recommendedName>
        <fullName evidence="3">PH domain-containing protein</fullName>
    </recommendedName>
</protein>